<protein>
    <recommendedName>
        <fullName evidence="8">Putative beta-barrel assembly-enhancing protease</fullName>
        <ecNumber evidence="8">3.4.-.-</ecNumber>
    </recommendedName>
</protein>
<dbReference type="GO" id="GO:0016020">
    <property type="term" value="C:membrane"/>
    <property type="evidence" value="ECO:0007669"/>
    <property type="project" value="InterPro"/>
</dbReference>
<keyword evidence="1 8" id="KW-0645">Protease</keyword>
<keyword evidence="5 8" id="KW-0378">Hydrolase</keyword>
<feature type="active site" evidence="8">
    <location>
        <position position="138"/>
    </location>
</feature>
<dbReference type="Gene3D" id="3.30.2010.10">
    <property type="entry name" value="Metalloproteases ('zincins'), catalytic domain"/>
    <property type="match status" value="1"/>
</dbReference>
<keyword evidence="7 8" id="KW-0482">Metalloprotease</keyword>
<keyword evidence="3 8" id="KW-0732">Signal</keyword>
<evidence type="ECO:0000256" key="7">
    <source>
        <dbReference type="ARBA" id="ARBA00023049"/>
    </source>
</evidence>
<dbReference type="Pfam" id="PF14559">
    <property type="entry name" value="TPR_19"/>
    <property type="match status" value="1"/>
</dbReference>
<dbReference type="InterPro" id="IPR011990">
    <property type="entry name" value="TPR-like_helical_dom_sf"/>
</dbReference>
<keyword evidence="6 8" id="KW-0862">Zinc</keyword>
<dbReference type="InterPro" id="IPR001915">
    <property type="entry name" value="Peptidase_M48"/>
</dbReference>
<dbReference type="PANTHER" id="PTHR22726">
    <property type="entry name" value="METALLOENDOPEPTIDASE OMA1"/>
    <property type="match status" value="1"/>
</dbReference>
<dbReference type="Gene3D" id="1.25.40.10">
    <property type="entry name" value="Tetratricopeptide repeat domain"/>
    <property type="match status" value="1"/>
</dbReference>
<dbReference type="EC" id="3.4.-.-" evidence="8"/>
<dbReference type="Proteomes" id="UP000030017">
    <property type="component" value="Unassembled WGS sequence"/>
</dbReference>
<keyword evidence="4 8" id="KW-0574">Periplasm</keyword>
<evidence type="ECO:0000313" key="11">
    <source>
        <dbReference type="Proteomes" id="UP000030017"/>
    </source>
</evidence>
<feature type="signal peptide" evidence="8">
    <location>
        <begin position="1"/>
        <end position="30"/>
    </location>
</feature>
<feature type="chain" id="PRO_5008983647" description="Putative beta-barrel assembly-enhancing protease" evidence="8">
    <location>
        <begin position="31"/>
        <end position="532"/>
    </location>
</feature>
<dbReference type="eggNOG" id="COG4783">
    <property type="taxonomic scope" value="Bacteria"/>
</dbReference>
<evidence type="ECO:0000256" key="5">
    <source>
        <dbReference type="ARBA" id="ARBA00022801"/>
    </source>
</evidence>
<name>A0A0A0EQG1_9GAMM</name>
<accession>A0A0A0EQG1</accession>
<organism evidence="10 11">
    <name type="scientific">Lysobacter concretionis Ko07 = DSM 16239</name>
    <dbReference type="NCBI Taxonomy" id="1122185"/>
    <lineage>
        <taxon>Bacteria</taxon>
        <taxon>Pseudomonadati</taxon>
        <taxon>Pseudomonadota</taxon>
        <taxon>Gammaproteobacteria</taxon>
        <taxon>Lysobacterales</taxon>
        <taxon>Lysobacteraceae</taxon>
        <taxon>Novilysobacter</taxon>
    </lineage>
</organism>
<keyword evidence="2 8" id="KW-0479">Metal-binding</keyword>
<comment type="subcellular location">
    <subcellularLocation>
        <location evidence="8">Periplasm</location>
    </subcellularLocation>
</comment>
<keyword evidence="11" id="KW-1185">Reference proteome</keyword>
<evidence type="ECO:0000313" key="10">
    <source>
        <dbReference type="EMBL" id="KGM52460.1"/>
    </source>
</evidence>
<dbReference type="GO" id="GO:0004222">
    <property type="term" value="F:metalloendopeptidase activity"/>
    <property type="evidence" value="ECO:0007669"/>
    <property type="project" value="InterPro"/>
</dbReference>
<sequence length="532" mass="57811" precursor="true">MPRPQESRLRRIVLLTAALTLGLASLCAPAQDSLPDIGSSAGELLTPHQQEEYGAMMLAQLRHYDYILEDPLIDSWLDSLGTRLGANSDRPRQPFTFFMLRERQINAFATLGGYIGVNAGLVLAADREDEVAGVLAHEISHVTQQHVLRGVERAQRDQLPILLAMLGAIVAAQAAGGNSSGEATQAAIMSAMGLAQQRQINYTRSNEHEADRIGIQTLARAGYDPQAMAEFFTIMQARSRVNAAGAYDIPDYLMTHPVTTTRISEAKERADRIAGASASFRAGPIATDNPLLPSGLTIDTVTSSGGTGYFDLARERLRVLSADTPRAAVREYEQMAQRGKLDPAQRYGLAIARLRASEPAAAVDLLAGLLKERPDDLWVSLGLAEAESRSGRHAAADARFEALSRRLPNNRAVALTYAGTLLERNTVEAGKRAQAVLRPLAGRSAADPEFQRAFGRASEIAGEPIRAGEAYAEAAFLSGRAEQALVQLNSLKKRPEVDYYARARIEARIARITPTVLELHRQGIHDQVLERK</sequence>
<comment type="function">
    <text evidence="8">Functions as both a chaperone and a metalloprotease. Maintains the integrity of the outer membrane by promoting either the assembly or the elimination of outer membrane proteins, depending on their folding state.</text>
</comment>
<comment type="caution">
    <text evidence="10">The sequence shown here is derived from an EMBL/GenBank/DDBJ whole genome shotgun (WGS) entry which is preliminary data.</text>
</comment>
<dbReference type="GO" id="GO:0008270">
    <property type="term" value="F:zinc ion binding"/>
    <property type="evidence" value="ECO:0007669"/>
    <property type="project" value="UniProtKB-UniRule"/>
</dbReference>
<dbReference type="InterPro" id="IPR051156">
    <property type="entry name" value="Mito/Outer_Membr_Metalloprot"/>
</dbReference>
<dbReference type="SUPFAM" id="SSF48452">
    <property type="entry name" value="TPR-like"/>
    <property type="match status" value="1"/>
</dbReference>
<gene>
    <name evidence="10" type="ORF">N792_05135</name>
</gene>
<comment type="cofactor">
    <cofactor evidence="8">
        <name>Zn(2+)</name>
        <dbReference type="ChEBI" id="CHEBI:29105"/>
    </cofactor>
    <text evidence="8">Binds 1 zinc ion per subunit.</text>
</comment>
<feature type="active site" description="Proton donor" evidence="8">
    <location>
        <position position="211"/>
    </location>
</feature>
<feature type="binding site" evidence="8">
    <location>
        <position position="141"/>
    </location>
    <ligand>
        <name>Zn(2+)</name>
        <dbReference type="ChEBI" id="CHEBI:29105"/>
        <note>catalytic</note>
    </ligand>
</feature>
<dbReference type="AlphaFoldDB" id="A0A0A0EQG1"/>
<reference evidence="10 11" key="1">
    <citation type="submission" date="2013-08" db="EMBL/GenBank/DDBJ databases">
        <title>Genome sequencing of Lysobacter.</title>
        <authorList>
            <person name="Zhang S."/>
            <person name="Wang G."/>
        </authorList>
    </citation>
    <scope>NUCLEOTIDE SEQUENCE [LARGE SCALE GENOMIC DNA]</scope>
    <source>
        <strain evidence="10 11">Ko07</strain>
    </source>
</reference>
<evidence type="ECO:0000256" key="3">
    <source>
        <dbReference type="ARBA" id="ARBA00022729"/>
    </source>
</evidence>
<evidence type="ECO:0000256" key="2">
    <source>
        <dbReference type="ARBA" id="ARBA00022723"/>
    </source>
</evidence>
<dbReference type="HAMAP" id="MF_00997">
    <property type="entry name" value="Protease_BepA"/>
    <property type="match status" value="1"/>
</dbReference>
<evidence type="ECO:0000256" key="6">
    <source>
        <dbReference type="ARBA" id="ARBA00022833"/>
    </source>
</evidence>
<dbReference type="GO" id="GO:0051603">
    <property type="term" value="P:proteolysis involved in protein catabolic process"/>
    <property type="evidence" value="ECO:0007669"/>
    <property type="project" value="TreeGrafter"/>
</dbReference>
<feature type="binding site" evidence="8">
    <location>
        <position position="137"/>
    </location>
    <ligand>
        <name>Zn(2+)</name>
        <dbReference type="ChEBI" id="CHEBI:29105"/>
        <note>catalytic</note>
    </ligand>
</feature>
<comment type="similarity">
    <text evidence="8">Belongs to the peptidase M48 family. BepA subfamily.</text>
</comment>
<evidence type="ECO:0000256" key="4">
    <source>
        <dbReference type="ARBA" id="ARBA00022764"/>
    </source>
</evidence>
<dbReference type="GO" id="GO:0042597">
    <property type="term" value="C:periplasmic space"/>
    <property type="evidence" value="ECO:0007669"/>
    <property type="project" value="UniProtKB-SubCell"/>
</dbReference>
<feature type="binding site" evidence="8">
    <location>
        <position position="207"/>
    </location>
    <ligand>
        <name>Zn(2+)</name>
        <dbReference type="ChEBI" id="CHEBI:29105"/>
        <note>catalytic</note>
    </ligand>
</feature>
<dbReference type="EMBL" id="AVPS01000003">
    <property type="protein sequence ID" value="KGM52460.1"/>
    <property type="molecule type" value="Genomic_DNA"/>
</dbReference>
<dbReference type="InterPro" id="IPR030873">
    <property type="entry name" value="Protease_BepA"/>
</dbReference>
<proteinExistence type="inferred from homology"/>
<dbReference type="Pfam" id="PF01435">
    <property type="entry name" value="Peptidase_M48"/>
    <property type="match status" value="1"/>
</dbReference>
<dbReference type="STRING" id="1122185.N792_05135"/>
<feature type="domain" description="Peptidase M48" evidence="9">
    <location>
        <begin position="74"/>
        <end position="269"/>
    </location>
</feature>
<evidence type="ECO:0000259" key="9">
    <source>
        <dbReference type="Pfam" id="PF01435"/>
    </source>
</evidence>
<evidence type="ECO:0000256" key="1">
    <source>
        <dbReference type="ARBA" id="ARBA00022670"/>
    </source>
</evidence>
<dbReference type="PANTHER" id="PTHR22726:SF1">
    <property type="entry name" value="METALLOENDOPEPTIDASE OMA1, MITOCHONDRIAL"/>
    <property type="match status" value="1"/>
</dbReference>
<evidence type="ECO:0000256" key="8">
    <source>
        <dbReference type="HAMAP-Rule" id="MF_00997"/>
    </source>
</evidence>